<dbReference type="Proteomes" id="UP000198287">
    <property type="component" value="Unassembled WGS sequence"/>
</dbReference>
<dbReference type="OMA" id="WIRENRR"/>
<evidence type="ECO:0000256" key="1">
    <source>
        <dbReference type="SAM" id="Phobius"/>
    </source>
</evidence>
<organism evidence="2 3">
    <name type="scientific">Folsomia candida</name>
    <name type="common">Springtail</name>
    <dbReference type="NCBI Taxonomy" id="158441"/>
    <lineage>
        <taxon>Eukaryota</taxon>
        <taxon>Metazoa</taxon>
        <taxon>Ecdysozoa</taxon>
        <taxon>Arthropoda</taxon>
        <taxon>Hexapoda</taxon>
        <taxon>Collembola</taxon>
        <taxon>Entomobryomorpha</taxon>
        <taxon>Isotomoidea</taxon>
        <taxon>Isotomidae</taxon>
        <taxon>Proisotominae</taxon>
        <taxon>Folsomia</taxon>
    </lineage>
</organism>
<keyword evidence="3" id="KW-1185">Reference proteome</keyword>
<evidence type="ECO:0000313" key="2">
    <source>
        <dbReference type="EMBL" id="OXA61741.1"/>
    </source>
</evidence>
<proteinExistence type="predicted"/>
<accession>A0A226EY26</accession>
<keyword evidence="1" id="KW-0812">Transmembrane</keyword>
<dbReference type="STRING" id="158441.A0A226EY26"/>
<reference evidence="2 3" key="1">
    <citation type="submission" date="2015-12" db="EMBL/GenBank/DDBJ databases">
        <title>The genome of Folsomia candida.</title>
        <authorList>
            <person name="Faddeeva A."/>
            <person name="Derks M.F."/>
            <person name="Anvar Y."/>
            <person name="Smit S."/>
            <person name="Van Straalen N."/>
            <person name="Roelofs D."/>
        </authorList>
    </citation>
    <scope>NUCLEOTIDE SEQUENCE [LARGE SCALE GENOMIC DNA]</scope>
    <source>
        <strain evidence="2 3">VU population</strain>
        <tissue evidence="2">Whole body</tissue>
    </source>
</reference>
<dbReference type="EMBL" id="LNIX01000001">
    <property type="protein sequence ID" value="OXA61741.1"/>
    <property type="molecule type" value="Genomic_DNA"/>
</dbReference>
<dbReference type="AlphaFoldDB" id="A0A226EY26"/>
<dbReference type="OrthoDB" id="297496at2759"/>
<name>A0A226EY26_FOLCA</name>
<protein>
    <submittedName>
        <fullName evidence="2">Uncoordinated protein 58</fullName>
    </submittedName>
</protein>
<evidence type="ECO:0000313" key="3">
    <source>
        <dbReference type="Proteomes" id="UP000198287"/>
    </source>
</evidence>
<keyword evidence="1" id="KW-0472">Membrane</keyword>
<feature type="transmembrane region" description="Helical" evidence="1">
    <location>
        <begin position="34"/>
        <end position="54"/>
    </location>
</feature>
<gene>
    <name evidence="2" type="ORF">Fcan01_01761</name>
</gene>
<dbReference type="Gene3D" id="1.10.287.70">
    <property type="match status" value="1"/>
</dbReference>
<dbReference type="SUPFAM" id="SSF81324">
    <property type="entry name" value="Voltage-gated potassium channels"/>
    <property type="match status" value="1"/>
</dbReference>
<keyword evidence="1" id="KW-1133">Transmembrane helix</keyword>
<sequence length="139" mass="15998">MEVEEDEDEPEEKTKCQVCIEGCKHVTAFILSHVGLLSLVVGYCVIGAFTFEALEARNEIQEKRKMTGVRLNVSHYLWNMTQATNLIHPERWAANTTKVLQEFERDLINAIKKDGWDGNENEEQLNWTFTGSLFYSIIT</sequence>
<comment type="caution">
    <text evidence="2">The sequence shown here is derived from an EMBL/GenBank/DDBJ whole genome shotgun (WGS) entry which is preliminary data.</text>
</comment>